<keyword evidence="8" id="KW-1185">Reference proteome</keyword>
<dbReference type="InterPro" id="IPR005828">
    <property type="entry name" value="MFS_sugar_transport-like"/>
</dbReference>
<gene>
    <name evidence="7" type="ORF">RIMI_LOCUS4220204</name>
</gene>
<evidence type="ECO:0000259" key="6">
    <source>
        <dbReference type="PROSITE" id="PS50850"/>
    </source>
</evidence>
<feature type="transmembrane region" description="Helical" evidence="5">
    <location>
        <begin position="293"/>
        <end position="316"/>
    </location>
</feature>
<dbReference type="PANTHER" id="PTHR23503:SF32">
    <property type="entry name" value="SOLUTE CARRIER FAMILY 2, FACILITATED GLUCOSE TRANSPORTER MEMBER 5"/>
    <property type="match status" value="1"/>
</dbReference>
<evidence type="ECO:0000256" key="4">
    <source>
        <dbReference type="ARBA" id="ARBA00023136"/>
    </source>
</evidence>
<dbReference type="InterPro" id="IPR045263">
    <property type="entry name" value="GLUT"/>
</dbReference>
<keyword evidence="2 5" id="KW-0812">Transmembrane</keyword>
<dbReference type="InterPro" id="IPR005829">
    <property type="entry name" value="Sugar_transporter_CS"/>
</dbReference>
<accession>A0ABN9L0S4</accession>
<keyword evidence="3 5" id="KW-1133">Transmembrane helix</keyword>
<dbReference type="PROSITE" id="PS00217">
    <property type="entry name" value="SUGAR_TRANSPORT_2"/>
    <property type="match status" value="1"/>
</dbReference>
<dbReference type="PROSITE" id="PS50850">
    <property type="entry name" value="MFS"/>
    <property type="match status" value="1"/>
</dbReference>
<dbReference type="Pfam" id="PF00083">
    <property type="entry name" value="Sugar_tr"/>
    <property type="match status" value="2"/>
</dbReference>
<feature type="transmembrane region" description="Helical" evidence="5">
    <location>
        <begin position="536"/>
        <end position="559"/>
    </location>
</feature>
<dbReference type="Gene3D" id="1.20.1250.20">
    <property type="entry name" value="MFS general substrate transporter like domains"/>
    <property type="match status" value="1"/>
</dbReference>
<dbReference type="PANTHER" id="PTHR23503">
    <property type="entry name" value="SOLUTE CARRIER FAMILY 2"/>
    <property type="match status" value="1"/>
</dbReference>
<feature type="domain" description="Major facilitator superfamily (MFS) profile" evidence="6">
    <location>
        <begin position="177"/>
        <end position="568"/>
    </location>
</feature>
<dbReference type="InterPro" id="IPR036259">
    <property type="entry name" value="MFS_trans_sf"/>
</dbReference>
<proteinExistence type="predicted"/>
<organism evidence="7 8">
    <name type="scientific">Ranitomeya imitator</name>
    <name type="common">mimic poison frog</name>
    <dbReference type="NCBI Taxonomy" id="111125"/>
    <lineage>
        <taxon>Eukaryota</taxon>
        <taxon>Metazoa</taxon>
        <taxon>Chordata</taxon>
        <taxon>Craniata</taxon>
        <taxon>Vertebrata</taxon>
        <taxon>Euteleostomi</taxon>
        <taxon>Amphibia</taxon>
        <taxon>Batrachia</taxon>
        <taxon>Anura</taxon>
        <taxon>Neobatrachia</taxon>
        <taxon>Hyloidea</taxon>
        <taxon>Dendrobatidae</taxon>
        <taxon>Dendrobatinae</taxon>
        <taxon>Ranitomeya</taxon>
    </lineage>
</organism>
<evidence type="ECO:0000313" key="7">
    <source>
        <dbReference type="EMBL" id="CAJ0930418.1"/>
    </source>
</evidence>
<keyword evidence="4 5" id="KW-0472">Membrane</keyword>
<sequence>MNFSISRVSILQLCWIEECKASVHRGTTLMAQETENEDPVVPIEKKEKLTSVLLLVTLVSTIGSSFQYGYNVASVNSPAPPLMTNRQHQKRLTWAKEKKNWTAAQCVVNSVVELPPVVVNGTSASSVYGLPLVAMSEAAASEVPYTVNICGGLPLPLGNFSEARKERVYFNSDIFVPLTCIGIGYRYRRYPIFFRYRPIQSDTDISEYRKFMQNFYNETYLDRYGSWLSKDLETILWSLTVSLYPLGGFFGSLLVGPMVNKIGRKGTLLVNNIFSIVPAILMGTSVLSKSFEVIIASRLVIGICAGLSSNVVPMYLGEMSPKNLRGAIGVMPQLLITIGILMAQIFGIRVILGNSNGWPILLALTGIPAVMQLILLPFFPESPRYTLLQKGKEDEAKKALQRLRGCDDVDNEIKEMYQEDQSEKAEGRLSVGNLCSFRPLRWQLISIIVMNMGQQLSGINAYPACSSVPAVFPSVSVSLRYRANSCVSAVYYYADTIYAQAGVPDETVQYVTVATGSVNVLMTLAAIFIVDSWGRRLLLLLGFGICCTACVVLTIALVYQRFKRIRKW</sequence>
<comment type="subcellular location">
    <subcellularLocation>
        <location evidence="1">Membrane</location>
        <topology evidence="1">Multi-pass membrane protein</topology>
    </subcellularLocation>
</comment>
<dbReference type="PROSITE" id="PS00216">
    <property type="entry name" value="SUGAR_TRANSPORT_1"/>
    <property type="match status" value="1"/>
</dbReference>
<evidence type="ECO:0000256" key="5">
    <source>
        <dbReference type="SAM" id="Phobius"/>
    </source>
</evidence>
<dbReference type="Proteomes" id="UP001176940">
    <property type="component" value="Unassembled WGS sequence"/>
</dbReference>
<dbReference type="EMBL" id="CAUEEQ010006668">
    <property type="protein sequence ID" value="CAJ0930418.1"/>
    <property type="molecule type" value="Genomic_DNA"/>
</dbReference>
<feature type="transmembrane region" description="Helical" evidence="5">
    <location>
        <begin position="328"/>
        <end position="352"/>
    </location>
</feature>
<evidence type="ECO:0000313" key="8">
    <source>
        <dbReference type="Proteomes" id="UP001176940"/>
    </source>
</evidence>
<evidence type="ECO:0000256" key="2">
    <source>
        <dbReference type="ARBA" id="ARBA00022692"/>
    </source>
</evidence>
<evidence type="ECO:0000256" key="3">
    <source>
        <dbReference type="ARBA" id="ARBA00022989"/>
    </source>
</evidence>
<reference evidence="7" key="1">
    <citation type="submission" date="2023-07" db="EMBL/GenBank/DDBJ databases">
        <authorList>
            <person name="Stuckert A."/>
        </authorList>
    </citation>
    <scope>NUCLEOTIDE SEQUENCE</scope>
</reference>
<feature type="transmembrane region" description="Helical" evidence="5">
    <location>
        <begin position="235"/>
        <end position="256"/>
    </location>
</feature>
<feature type="transmembrane region" description="Helical" evidence="5">
    <location>
        <begin position="510"/>
        <end position="530"/>
    </location>
</feature>
<dbReference type="SUPFAM" id="SSF103473">
    <property type="entry name" value="MFS general substrate transporter"/>
    <property type="match status" value="1"/>
</dbReference>
<name>A0ABN9L0S4_9NEOB</name>
<feature type="transmembrane region" description="Helical" evidence="5">
    <location>
        <begin position="358"/>
        <end position="379"/>
    </location>
</feature>
<evidence type="ECO:0000256" key="1">
    <source>
        <dbReference type="ARBA" id="ARBA00004141"/>
    </source>
</evidence>
<protein>
    <recommendedName>
        <fullName evidence="6">Major facilitator superfamily (MFS) profile domain-containing protein</fullName>
    </recommendedName>
</protein>
<feature type="transmembrane region" description="Helical" evidence="5">
    <location>
        <begin position="268"/>
        <end position="287"/>
    </location>
</feature>
<comment type="caution">
    <text evidence="7">The sequence shown here is derived from an EMBL/GenBank/DDBJ whole genome shotgun (WGS) entry which is preliminary data.</text>
</comment>
<dbReference type="InterPro" id="IPR020846">
    <property type="entry name" value="MFS_dom"/>
</dbReference>